<proteinExistence type="inferred from homology"/>
<dbReference type="Pfam" id="PF04542">
    <property type="entry name" value="Sigma70_r2"/>
    <property type="match status" value="1"/>
</dbReference>
<evidence type="ECO:0000259" key="7">
    <source>
        <dbReference type="Pfam" id="PF04542"/>
    </source>
</evidence>
<dbReference type="InterPro" id="IPR036388">
    <property type="entry name" value="WH-like_DNA-bd_sf"/>
</dbReference>
<feature type="compositionally biased region" description="Basic residues" evidence="6">
    <location>
        <begin position="92"/>
        <end position="109"/>
    </location>
</feature>
<evidence type="ECO:0000256" key="3">
    <source>
        <dbReference type="ARBA" id="ARBA00023082"/>
    </source>
</evidence>
<dbReference type="SUPFAM" id="SSF88659">
    <property type="entry name" value="Sigma3 and sigma4 domains of RNA polymerase sigma factors"/>
    <property type="match status" value="1"/>
</dbReference>
<dbReference type="InterPro" id="IPR013324">
    <property type="entry name" value="RNA_pol_sigma_r3/r4-like"/>
</dbReference>
<dbReference type="Proteomes" id="UP000334019">
    <property type="component" value="Chromosome"/>
</dbReference>
<gene>
    <name evidence="9" type="ORF">GH723_18280</name>
</gene>
<dbReference type="AlphaFoldDB" id="A0A5Q2RSK4"/>
<evidence type="ECO:0000256" key="4">
    <source>
        <dbReference type="ARBA" id="ARBA00023125"/>
    </source>
</evidence>
<keyword evidence="3" id="KW-0731">Sigma factor</keyword>
<dbReference type="EMBL" id="CP045851">
    <property type="protein sequence ID" value="QGG96890.1"/>
    <property type="molecule type" value="Genomic_DNA"/>
</dbReference>
<dbReference type="Gene3D" id="1.10.1740.10">
    <property type="match status" value="1"/>
</dbReference>
<dbReference type="GO" id="GO:0003677">
    <property type="term" value="F:DNA binding"/>
    <property type="evidence" value="ECO:0007669"/>
    <property type="project" value="UniProtKB-KW"/>
</dbReference>
<dbReference type="NCBIfam" id="TIGR02937">
    <property type="entry name" value="sigma70-ECF"/>
    <property type="match status" value="1"/>
</dbReference>
<evidence type="ECO:0000256" key="2">
    <source>
        <dbReference type="ARBA" id="ARBA00023015"/>
    </source>
</evidence>
<evidence type="ECO:0000259" key="8">
    <source>
        <dbReference type="Pfam" id="PF08281"/>
    </source>
</evidence>
<dbReference type="InterPro" id="IPR013325">
    <property type="entry name" value="RNA_pol_sigma_r2"/>
</dbReference>
<keyword evidence="5" id="KW-0804">Transcription</keyword>
<feature type="domain" description="RNA polymerase sigma-70 region 2" evidence="7">
    <location>
        <begin position="160"/>
        <end position="228"/>
    </location>
</feature>
<dbReference type="InterPro" id="IPR007627">
    <property type="entry name" value="RNA_pol_sigma70_r2"/>
</dbReference>
<accession>A0A5Q2RSK4</accession>
<evidence type="ECO:0000313" key="9">
    <source>
        <dbReference type="EMBL" id="QGG96890.1"/>
    </source>
</evidence>
<dbReference type="GO" id="GO:0016987">
    <property type="term" value="F:sigma factor activity"/>
    <property type="evidence" value="ECO:0007669"/>
    <property type="project" value="UniProtKB-KW"/>
</dbReference>
<dbReference type="PANTHER" id="PTHR43133:SF8">
    <property type="entry name" value="RNA POLYMERASE SIGMA FACTOR HI_1459-RELATED"/>
    <property type="match status" value="1"/>
</dbReference>
<keyword evidence="2" id="KW-0805">Transcription regulation</keyword>
<dbReference type="KEGG" id="atq:GH723_18280"/>
<dbReference type="InterPro" id="IPR013249">
    <property type="entry name" value="RNA_pol_sigma70_r4_t2"/>
</dbReference>
<dbReference type="Gene3D" id="1.10.10.10">
    <property type="entry name" value="Winged helix-like DNA-binding domain superfamily/Winged helix DNA-binding domain"/>
    <property type="match status" value="1"/>
</dbReference>
<feature type="compositionally biased region" description="Low complexity" evidence="6">
    <location>
        <begin position="28"/>
        <end position="48"/>
    </location>
</feature>
<dbReference type="InterPro" id="IPR039425">
    <property type="entry name" value="RNA_pol_sigma-70-like"/>
</dbReference>
<evidence type="ECO:0000256" key="1">
    <source>
        <dbReference type="ARBA" id="ARBA00010641"/>
    </source>
</evidence>
<feature type="domain" description="RNA polymerase sigma factor 70 region 4 type 2" evidence="8">
    <location>
        <begin position="259"/>
        <end position="311"/>
    </location>
</feature>
<evidence type="ECO:0000313" key="10">
    <source>
        <dbReference type="Proteomes" id="UP000334019"/>
    </source>
</evidence>
<sequence length="331" mass="36303">MAHRVLLGPPARLEGRRGDRPHARRAGRGPPAGRHVAVGPVVGVGAPGRRTERRARGLGRAGHDDRRRRPRHHDDRPRRAEGRRRAPLDHRPRARARRGAAGRDRRGRGGRPLAAPGRATPTVAQRPPAAGYGGRITPPADDRTLIHAAQAGDRRALDALLRRHQDRIYAVCRRLAGNDADALDATQDALIAIVRGLPRFDHRSAFSTWAYRVATNACLDELRRRSRRPVPGGDEELADVIRARDDDQPSLDTTTAHRLDIDAALSRLPEDFRAPVVLRDQLGLDYAEIAEVLGIPPGTVRSRIARGRSALARSLDAGNQDALEVRPTTDP</sequence>
<dbReference type="Pfam" id="PF08281">
    <property type="entry name" value="Sigma70_r4_2"/>
    <property type="match status" value="1"/>
</dbReference>
<evidence type="ECO:0000256" key="6">
    <source>
        <dbReference type="SAM" id="MobiDB-lite"/>
    </source>
</evidence>
<dbReference type="CDD" id="cd06171">
    <property type="entry name" value="Sigma70_r4"/>
    <property type="match status" value="1"/>
</dbReference>
<reference evidence="9 10" key="1">
    <citation type="submission" date="2019-11" db="EMBL/GenBank/DDBJ databases">
        <authorList>
            <person name="He Y."/>
        </authorList>
    </citation>
    <scope>NUCLEOTIDE SEQUENCE [LARGE SCALE GENOMIC DNA]</scope>
    <source>
        <strain evidence="9 10">SCSIO 58843</strain>
    </source>
</reference>
<evidence type="ECO:0000256" key="5">
    <source>
        <dbReference type="ARBA" id="ARBA00023163"/>
    </source>
</evidence>
<protein>
    <submittedName>
        <fullName evidence="9">Sigma-70 family RNA polymerase sigma factor</fullName>
    </submittedName>
</protein>
<dbReference type="PANTHER" id="PTHR43133">
    <property type="entry name" value="RNA POLYMERASE ECF-TYPE SIGMA FACTO"/>
    <property type="match status" value="1"/>
</dbReference>
<dbReference type="GO" id="GO:0006352">
    <property type="term" value="P:DNA-templated transcription initiation"/>
    <property type="evidence" value="ECO:0007669"/>
    <property type="project" value="InterPro"/>
</dbReference>
<feature type="compositionally biased region" description="Basic and acidic residues" evidence="6">
    <location>
        <begin position="61"/>
        <end position="91"/>
    </location>
</feature>
<feature type="region of interest" description="Disordered" evidence="6">
    <location>
        <begin position="1"/>
        <end position="138"/>
    </location>
</feature>
<keyword evidence="10" id="KW-1185">Reference proteome</keyword>
<dbReference type="SUPFAM" id="SSF88946">
    <property type="entry name" value="Sigma2 domain of RNA polymerase sigma factors"/>
    <property type="match status" value="1"/>
</dbReference>
<keyword evidence="4" id="KW-0238">DNA-binding</keyword>
<dbReference type="InterPro" id="IPR014284">
    <property type="entry name" value="RNA_pol_sigma-70_dom"/>
</dbReference>
<comment type="similarity">
    <text evidence="1">Belongs to the sigma-70 factor family. ECF subfamily.</text>
</comment>
<name>A0A5Q2RSK4_9ACTN</name>
<organism evidence="9 10">
    <name type="scientific">Actinomarinicola tropica</name>
    <dbReference type="NCBI Taxonomy" id="2789776"/>
    <lineage>
        <taxon>Bacteria</taxon>
        <taxon>Bacillati</taxon>
        <taxon>Actinomycetota</taxon>
        <taxon>Acidimicrobiia</taxon>
        <taxon>Acidimicrobiales</taxon>
        <taxon>Iamiaceae</taxon>
        <taxon>Actinomarinicola</taxon>
    </lineage>
</organism>